<proteinExistence type="predicted"/>
<evidence type="ECO:0000313" key="2">
    <source>
        <dbReference type="Proteomes" id="UP001371456"/>
    </source>
</evidence>
<gene>
    <name evidence="1" type="ORF">RDI58_017675</name>
</gene>
<accession>A0AAN8TI56</accession>
<comment type="caution">
    <text evidence="1">The sequence shown here is derived from an EMBL/GenBank/DDBJ whole genome shotgun (WGS) entry which is preliminary data.</text>
</comment>
<evidence type="ECO:0000313" key="1">
    <source>
        <dbReference type="EMBL" id="KAK6784221.1"/>
    </source>
</evidence>
<name>A0AAN8TI56_SOLBU</name>
<dbReference type="AlphaFoldDB" id="A0AAN8TI56"/>
<dbReference type="Proteomes" id="UP001371456">
    <property type="component" value="Unassembled WGS sequence"/>
</dbReference>
<dbReference type="EMBL" id="JBANQN010000007">
    <property type="protein sequence ID" value="KAK6784221.1"/>
    <property type="molecule type" value="Genomic_DNA"/>
</dbReference>
<keyword evidence="2" id="KW-1185">Reference proteome</keyword>
<organism evidence="1 2">
    <name type="scientific">Solanum bulbocastanum</name>
    <name type="common">Wild potato</name>
    <dbReference type="NCBI Taxonomy" id="147425"/>
    <lineage>
        <taxon>Eukaryota</taxon>
        <taxon>Viridiplantae</taxon>
        <taxon>Streptophyta</taxon>
        <taxon>Embryophyta</taxon>
        <taxon>Tracheophyta</taxon>
        <taxon>Spermatophyta</taxon>
        <taxon>Magnoliopsida</taxon>
        <taxon>eudicotyledons</taxon>
        <taxon>Gunneridae</taxon>
        <taxon>Pentapetalae</taxon>
        <taxon>asterids</taxon>
        <taxon>lamiids</taxon>
        <taxon>Solanales</taxon>
        <taxon>Solanaceae</taxon>
        <taxon>Solanoideae</taxon>
        <taxon>Solaneae</taxon>
        <taxon>Solanum</taxon>
    </lineage>
</organism>
<sequence length="70" mass="8282">MESRATISGENMRKMVNITLMVKMEKKHPVEAPMMMREHVRDLILTPRVKKVPMMMPKHVKLPTPRMKVR</sequence>
<reference evidence="1 2" key="1">
    <citation type="submission" date="2024-02" db="EMBL/GenBank/DDBJ databases">
        <title>de novo genome assembly of Solanum bulbocastanum strain 11H21.</title>
        <authorList>
            <person name="Hosaka A.J."/>
        </authorList>
    </citation>
    <scope>NUCLEOTIDE SEQUENCE [LARGE SCALE GENOMIC DNA]</scope>
    <source>
        <tissue evidence="1">Young leaves</tissue>
    </source>
</reference>
<protein>
    <submittedName>
        <fullName evidence="1">Uncharacterized protein</fullName>
    </submittedName>
</protein>